<evidence type="ECO:0000256" key="7">
    <source>
        <dbReference type="RuleBase" id="RU003346"/>
    </source>
</evidence>
<evidence type="ECO:0000256" key="4">
    <source>
        <dbReference type="ARBA" id="ARBA00022692"/>
    </source>
</evidence>
<dbReference type="InterPro" id="IPR003663">
    <property type="entry name" value="Sugar/inositol_transpt"/>
</dbReference>
<feature type="transmembrane region" description="Helical" evidence="8">
    <location>
        <begin position="133"/>
        <end position="156"/>
    </location>
</feature>
<comment type="subcellular location">
    <subcellularLocation>
        <location evidence="1">Membrane</location>
        <topology evidence="1">Multi-pass membrane protein</topology>
    </subcellularLocation>
</comment>
<comment type="caution">
    <text evidence="10">The sequence shown here is derived from an EMBL/GenBank/DDBJ whole genome shotgun (WGS) entry which is preliminary data.</text>
</comment>
<keyword evidence="6 8" id="KW-0472">Membrane</keyword>
<dbReference type="NCBIfam" id="TIGR00879">
    <property type="entry name" value="SP"/>
    <property type="match status" value="1"/>
</dbReference>
<dbReference type="AlphaFoldDB" id="A0A844XWJ2"/>
<feature type="transmembrane region" description="Helical" evidence="8">
    <location>
        <begin position="402"/>
        <end position="421"/>
    </location>
</feature>
<keyword evidence="3 7" id="KW-0813">Transport</keyword>
<feature type="transmembrane region" description="Helical" evidence="8">
    <location>
        <begin position="100"/>
        <end position="121"/>
    </location>
</feature>
<accession>A0A844XWJ2</accession>
<dbReference type="SUPFAM" id="SSF103473">
    <property type="entry name" value="MFS general substrate transporter"/>
    <property type="match status" value="1"/>
</dbReference>
<evidence type="ECO:0000256" key="5">
    <source>
        <dbReference type="ARBA" id="ARBA00022989"/>
    </source>
</evidence>
<dbReference type="GO" id="GO:0016020">
    <property type="term" value="C:membrane"/>
    <property type="evidence" value="ECO:0007669"/>
    <property type="project" value="UniProtKB-SubCell"/>
</dbReference>
<keyword evidence="4 8" id="KW-0812">Transmembrane</keyword>
<dbReference type="InterPro" id="IPR050814">
    <property type="entry name" value="Myo-inositol_Transporter"/>
</dbReference>
<dbReference type="InterPro" id="IPR020846">
    <property type="entry name" value="MFS_dom"/>
</dbReference>
<evidence type="ECO:0000256" key="8">
    <source>
        <dbReference type="SAM" id="Phobius"/>
    </source>
</evidence>
<evidence type="ECO:0000313" key="11">
    <source>
        <dbReference type="Proteomes" id="UP000444185"/>
    </source>
</evidence>
<dbReference type="Gene3D" id="1.20.1250.20">
    <property type="entry name" value="MFS general substrate transporter like domains"/>
    <property type="match status" value="1"/>
</dbReference>
<dbReference type="PRINTS" id="PR00171">
    <property type="entry name" value="SUGRTRNSPORT"/>
</dbReference>
<dbReference type="InterPro" id="IPR005829">
    <property type="entry name" value="Sugar_transporter_CS"/>
</dbReference>
<dbReference type="GO" id="GO:0022857">
    <property type="term" value="F:transmembrane transporter activity"/>
    <property type="evidence" value="ECO:0007669"/>
    <property type="project" value="InterPro"/>
</dbReference>
<organism evidence="10 11">
    <name type="scientific">Qipengyuania gaetbuli</name>
    <dbReference type="NCBI Taxonomy" id="266952"/>
    <lineage>
        <taxon>Bacteria</taxon>
        <taxon>Pseudomonadati</taxon>
        <taxon>Pseudomonadota</taxon>
        <taxon>Alphaproteobacteria</taxon>
        <taxon>Sphingomonadales</taxon>
        <taxon>Erythrobacteraceae</taxon>
        <taxon>Qipengyuania</taxon>
    </lineage>
</organism>
<reference evidence="10 11" key="1">
    <citation type="submission" date="2019-12" db="EMBL/GenBank/DDBJ databases">
        <title>Genomic-based taxomic classification of the family Erythrobacteraceae.</title>
        <authorList>
            <person name="Xu L."/>
        </authorList>
    </citation>
    <scope>NUCLEOTIDE SEQUENCE [LARGE SCALE GENOMIC DNA]</scope>
    <source>
        <strain evidence="10 11">DSM 16225</strain>
    </source>
</reference>
<gene>
    <name evidence="10" type="ORF">GRI42_01345</name>
</gene>
<comment type="similarity">
    <text evidence="2 7">Belongs to the major facilitator superfamily. Sugar transporter (TC 2.A.1.1) family.</text>
</comment>
<dbReference type="PROSITE" id="PS50850">
    <property type="entry name" value="MFS"/>
    <property type="match status" value="1"/>
</dbReference>
<keyword evidence="11" id="KW-1185">Reference proteome</keyword>
<dbReference type="Proteomes" id="UP000444185">
    <property type="component" value="Unassembled WGS sequence"/>
</dbReference>
<evidence type="ECO:0000256" key="2">
    <source>
        <dbReference type="ARBA" id="ARBA00010992"/>
    </source>
</evidence>
<dbReference type="Pfam" id="PF00083">
    <property type="entry name" value="Sugar_tr"/>
    <property type="match status" value="1"/>
</dbReference>
<feature type="transmembrane region" description="Helical" evidence="8">
    <location>
        <begin position="76"/>
        <end position="94"/>
    </location>
</feature>
<dbReference type="PANTHER" id="PTHR48020">
    <property type="entry name" value="PROTON MYO-INOSITOL COTRANSPORTER"/>
    <property type="match status" value="1"/>
</dbReference>
<evidence type="ECO:0000256" key="6">
    <source>
        <dbReference type="ARBA" id="ARBA00023136"/>
    </source>
</evidence>
<dbReference type="InterPro" id="IPR036259">
    <property type="entry name" value="MFS_trans_sf"/>
</dbReference>
<sequence>MTMGKASSWALVAALAGFLFGFDTAVISGAEQAVQRVWQMSDTVHGLAISAALWGTVVGALLGGWPADRFGRKKTLVWIGVLYAVSAIGSALAWDPASFMFFRLVGGIGVGASSVAAPAYIAEIAPRESRGRLVALFQFMIVFGILVAFASNWLIGGMGEDSWRWMLGAETLPALAYLLATFGIPESPRWLCVNRGETEKARAILASINPDTVDETLAAIRAEAAEDARSMAWSRFFDGHLRRPILLALLIAFFNQLSGINAIIYYAPRIFEMSGAAASTALLATVGIGTVNLVFTFVGLALIDRAGRKPLMYLGSVGYIISLSMTAYGFASGQFALVLPFIFAFIAAHAVGQGAVIWVYISEIFPSAARAKGQSLGAGTHWVFAAALTLVMPAVLASVSPVTIFLFFAGMMVLQLAWVRISMIETRGKSLEDVAAELANPNRSASE</sequence>
<proteinExistence type="inferred from homology"/>
<dbReference type="EMBL" id="WTYF01000003">
    <property type="protein sequence ID" value="MXO49944.1"/>
    <property type="molecule type" value="Genomic_DNA"/>
</dbReference>
<feature type="transmembrane region" description="Helical" evidence="8">
    <location>
        <begin position="310"/>
        <end position="331"/>
    </location>
</feature>
<feature type="transmembrane region" description="Helical" evidence="8">
    <location>
        <begin position="373"/>
        <end position="396"/>
    </location>
</feature>
<feature type="transmembrane region" description="Helical" evidence="8">
    <location>
        <begin position="45"/>
        <end position="64"/>
    </location>
</feature>
<protein>
    <submittedName>
        <fullName evidence="10">Sugar porter family MFS transporter</fullName>
    </submittedName>
</protein>
<dbReference type="InterPro" id="IPR005828">
    <property type="entry name" value="MFS_sugar_transport-like"/>
</dbReference>
<feature type="transmembrane region" description="Helical" evidence="8">
    <location>
        <begin position="245"/>
        <end position="267"/>
    </location>
</feature>
<dbReference type="PROSITE" id="PS00217">
    <property type="entry name" value="SUGAR_TRANSPORT_2"/>
    <property type="match status" value="1"/>
</dbReference>
<evidence type="ECO:0000256" key="3">
    <source>
        <dbReference type="ARBA" id="ARBA00022448"/>
    </source>
</evidence>
<evidence type="ECO:0000256" key="1">
    <source>
        <dbReference type="ARBA" id="ARBA00004141"/>
    </source>
</evidence>
<dbReference type="OrthoDB" id="5368493at2"/>
<name>A0A844XWJ2_9SPHN</name>
<evidence type="ECO:0000259" key="9">
    <source>
        <dbReference type="PROSITE" id="PS50850"/>
    </source>
</evidence>
<keyword evidence="5 8" id="KW-1133">Transmembrane helix</keyword>
<dbReference type="PANTHER" id="PTHR48020:SF12">
    <property type="entry name" value="PROTON MYO-INOSITOL COTRANSPORTER"/>
    <property type="match status" value="1"/>
</dbReference>
<evidence type="ECO:0000313" key="10">
    <source>
        <dbReference type="EMBL" id="MXO49944.1"/>
    </source>
</evidence>
<feature type="domain" description="Major facilitator superfamily (MFS) profile" evidence="9">
    <location>
        <begin position="9"/>
        <end position="427"/>
    </location>
</feature>
<feature type="transmembrane region" description="Helical" evidence="8">
    <location>
        <begin position="279"/>
        <end position="303"/>
    </location>
</feature>
<dbReference type="PROSITE" id="PS00216">
    <property type="entry name" value="SUGAR_TRANSPORT_1"/>
    <property type="match status" value="2"/>
</dbReference>
<feature type="transmembrane region" description="Helical" evidence="8">
    <location>
        <begin position="337"/>
        <end position="361"/>
    </location>
</feature>